<evidence type="ECO:0000259" key="1">
    <source>
        <dbReference type="Pfam" id="PF13476"/>
    </source>
</evidence>
<evidence type="ECO:0000313" key="3">
    <source>
        <dbReference type="Proteomes" id="UP000265562"/>
    </source>
</evidence>
<name>A0A385PZ03_9FIRM</name>
<dbReference type="AlphaFoldDB" id="A0A385PZ03"/>
<sequence length="1109" mass="128455">MIRMTRLHLINWHNFQDDIIDFKNITYLLGVNAVGKTTIMDAVRYCLTTNKDFNTAGNKKSSRTLLGSVHQKQRAEDSYLRPGHTVSYIGIEFLDEVIKKTFVIIARVESETPKQDLRGVYQDWYITKPGYTLDDIPFFIKRKEGKTPASRESFKLENKGMDRASNQADARRRICRMLGIGDADSPIGKKFNEVFHMGTSLEDIKDIREFIYTYILPEPEVNIDFLQKDMIELERLQEILQEASDREALLKEINEKIKNAKELFIKVKINEILVAYANLQGNIEETNEKKYLIEEWESSLSVLEEKLVDLAAVESKTLELLYEAQRAAENNAENKELLSLESENKNNVIEENKLILESGIFNNSAKELFELKDKLNKLGFVFDIDNCIMDENCLTQERLAEIKRVAKVFADMEEEIKNQDAKIRTDIVKFNEESTILSNKIKSLESGIMCYPKEAIFVRDKINGVLSEQSKKGDARLLCELLYMTDNSWQDAVESYLNTQRFNIIVEPDNYLLAKKVFISLGDKVKGIGLVDTRKIKDVEYESEKESYLSDKIDSENTYAGAYARFVMKDVICCESSGDLEKFSKSVTKDRLRFQSFCLQRMAKREHFIGVDAIEKQLKTAKKELIEIQKNLNELDISKKNFDVIYKGYTKFRAGESFSKLEKYCESKKKAKELGIKIADINKKIEEFKKNPILLAMYDRVKECQKNVNDIRDEITDAKAKKQNISDNIIKSKLIIEDLEKNLTGLQIVYENSVNGYSELSLDVEKKYLNERKSKKASTISYNFSNRMTQDNIALNSYLNQELIPLQQKYTATYTCDYAIGLEGANRYMQEFLSLQNIELERHRSELAQAQIRCKDRFRKEVLFRMKDDILRARQQFKQVNRVMENLEYGEESYRFGIDKSKDKELGLFYDIIMDKDNQQIDRDNDILAYMAEVNKSEIFESQIEDFMSRIMIDVEEHAKQNLTGQKSKAKNMGMYVDYRTYLDYDIIIKNVVTEKEVALSKVSGEGSGGENQAPFYVAICASLLQIYEQSKEESIRLILLDEAFNNMTSDRIEPMMNMFKKLRLQLVLIATAEKATAILPYCDITYSIVKSGNRNAIRAFERLEDGLR</sequence>
<reference evidence="2 3" key="1">
    <citation type="submission" date="2018-09" db="EMBL/GenBank/DDBJ databases">
        <title>Genome sequencing of Lachnoanaerobaculum umeaense DSM 23576.</title>
        <authorList>
            <person name="Kook J.-K."/>
            <person name="Park S.-N."/>
            <person name="Lim Y.K."/>
        </authorList>
    </citation>
    <scope>NUCLEOTIDE SEQUENCE [LARGE SCALE GENOMIC DNA]</scope>
    <source>
        <strain evidence="3">DSM 23576 \ CCUG 58757</strain>
    </source>
</reference>
<dbReference type="Gene3D" id="3.40.50.300">
    <property type="entry name" value="P-loop containing nucleotide triphosphate hydrolases"/>
    <property type="match status" value="1"/>
</dbReference>
<dbReference type="GO" id="GO:0000731">
    <property type="term" value="P:DNA synthesis involved in DNA repair"/>
    <property type="evidence" value="ECO:0007669"/>
    <property type="project" value="TreeGrafter"/>
</dbReference>
<dbReference type="PANTHER" id="PTHR32182:SF0">
    <property type="entry name" value="DNA REPLICATION AND REPAIR PROTEIN RECF"/>
    <property type="match status" value="1"/>
</dbReference>
<dbReference type="RefSeq" id="WP_111523970.1">
    <property type="nucleotide sequence ID" value="NZ_CP032364.1"/>
</dbReference>
<gene>
    <name evidence="2" type="ORF">D4A81_01950</name>
</gene>
<dbReference type="GO" id="GO:0006302">
    <property type="term" value="P:double-strand break repair"/>
    <property type="evidence" value="ECO:0007669"/>
    <property type="project" value="InterPro"/>
</dbReference>
<proteinExistence type="predicted"/>
<dbReference type="OrthoDB" id="174137at2"/>
<dbReference type="Proteomes" id="UP000265562">
    <property type="component" value="Chromosome"/>
</dbReference>
<keyword evidence="3" id="KW-1185">Reference proteome</keyword>
<dbReference type="Pfam" id="PF13558">
    <property type="entry name" value="SbcC_Walker_B"/>
    <property type="match status" value="1"/>
</dbReference>
<dbReference type="EMBL" id="CP032364">
    <property type="protein sequence ID" value="AYA98799.1"/>
    <property type="molecule type" value="Genomic_DNA"/>
</dbReference>
<protein>
    <submittedName>
        <fullName evidence="2">ATPase</fullName>
    </submittedName>
</protein>
<feature type="domain" description="Rad50/SbcC-type AAA" evidence="1">
    <location>
        <begin position="6"/>
        <end position="271"/>
    </location>
</feature>
<evidence type="ECO:0000313" key="2">
    <source>
        <dbReference type="EMBL" id="AYA98799.1"/>
    </source>
</evidence>
<dbReference type="GO" id="GO:0016887">
    <property type="term" value="F:ATP hydrolysis activity"/>
    <property type="evidence" value="ECO:0007669"/>
    <property type="project" value="InterPro"/>
</dbReference>
<dbReference type="KEGG" id="lua:D4A81_01950"/>
<accession>A0A385PZ03</accession>
<dbReference type="InterPro" id="IPR038729">
    <property type="entry name" value="Rad50/SbcC_AAA"/>
</dbReference>
<dbReference type="InterPro" id="IPR027417">
    <property type="entry name" value="P-loop_NTPase"/>
</dbReference>
<organism evidence="2 3">
    <name type="scientific">Lachnoanaerobaculum umeaense</name>
    <dbReference type="NCBI Taxonomy" id="617123"/>
    <lineage>
        <taxon>Bacteria</taxon>
        <taxon>Bacillati</taxon>
        <taxon>Bacillota</taxon>
        <taxon>Clostridia</taxon>
        <taxon>Lachnospirales</taxon>
        <taxon>Lachnospiraceae</taxon>
        <taxon>Lachnoanaerobaculum</taxon>
    </lineage>
</organism>
<dbReference type="SUPFAM" id="SSF52540">
    <property type="entry name" value="P-loop containing nucleoside triphosphate hydrolases"/>
    <property type="match status" value="1"/>
</dbReference>
<dbReference type="Pfam" id="PF13476">
    <property type="entry name" value="AAA_23"/>
    <property type="match status" value="1"/>
</dbReference>
<dbReference type="PANTHER" id="PTHR32182">
    <property type="entry name" value="DNA REPLICATION AND REPAIR PROTEIN RECF"/>
    <property type="match status" value="1"/>
</dbReference>